<name>A0ABW4V8E6_9MICO</name>
<keyword evidence="2" id="KW-0732">Signal</keyword>
<gene>
    <name evidence="4" type="ORF">ACFSL2_12415</name>
</gene>
<dbReference type="SUPFAM" id="SSF50952">
    <property type="entry name" value="Soluble quinoprotein glucose dehydrogenase"/>
    <property type="match status" value="1"/>
</dbReference>
<evidence type="ECO:0000259" key="3">
    <source>
        <dbReference type="Pfam" id="PF07995"/>
    </source>
</evidence>
<dbReference type="EMBL" id="JBHUHF010000001">
    <property type="protein sequence ID" value="MFD2026313.1"/>
    <property type="molecule type" value="Genomic_DNA"/>
</dbReference>
<sequence length="386" mass="39980">MFTTRSTTAVLAATLSLAAALTSCAGSPPPGTTRSGADATAPSGAAAPTHAAPGDLASPGRVTEIVTGLDTPWGLTFLPDGSALVSSRDTFEIRRVDPGSGNHRSVGRVDGAVAAPDSGLLGLAASPDVARDRTVYAFVSTASDNRVVALEFDPEFETFTQVRVVLDGIRVGTDQHQGGRLAFDRAGALWITTGDANEPALAPDPGSLNGKVLRINPDGTIPSDNPVDGPVYSTGHRNVQGIAFGPDGTVYSSEFGDQEQDEVNVIMPGNDYGWPNSEGSLGSTGTRPLFTFATDEASPSGIAYTAGSLWMAGLRGQRLWQLPVDGGEAVGDPIPHLEGEYGRLRTVQVAPDGALWVTTSETDGASWGGASPEEGDDRILHVELEE</sequence>
<evidence type="ECO:0000313" key="5">
    <source>
        <dbReference type="Proteomes" id="UP001597338"/>
    </source>
</evidence>
<evidence type="ECO:0000256" key="2">
    <source>
        <dbReference type="SAM" id="SignalP"/>
    </source>
</evidence>
<evidence type="ECO:0000256" key="1">
    <source>
        <dbReference type="SAM" id="MobiDB-lite"/>
    </source>
</evidence>
<dbReference type="RefSeq" id="WP_377198157.1">
    <property type="nucleotide sequence ID" value="NZ_JBHUHF010000001.1"/>
</dbReference>
<dbReference type="PROSITE" id="PS51257">
    <property type="entry name" value="PROKAR_LIPOPROTEIN"/>
    <property type="match status" value="1"/>
</dbReference>
<feature type="signal peptide" evidence="2">
    <location>
        <begin position="1"/>
        <end position="25"/>
    </location>
</feature>
<feature type="region of interest" description="Disordered" evidence="1">
    <location>
        <begin position="25"/>
        <end position="59"/>
    </location>
</feature>
<feature type="domain" description="Glucose/Sorbosone dehydrogenase" evidence="3">
    <location>
        <begin position="69"/>
        <end position="365"/>
    </location>
</feature>
<dbReference type="PANTHER" id="PTHR19328:SF13">
    <property type="entry name" value="HIPL1 PROTEIN"/>
    <property type="match status" value="1"/>
</dbReference>
<comment type="caution">
    <text evidence="4">The sequence shown here is derived from an EMBL/GenBank/DDBJ whole genome shotgun (WGS) entry which is preliminary data.</text>
</comment>
<accession>A0ABW4V8E6</accession>
<dbReference type="PANTHER" id="PTHR19328">
    <property type="entry name" value="HEDGEHOG-INTERACTING PROTEIN"/>
    <property type="match status" value="1"/>
</dbReference>
<dbReference type="InterPro" id="IPR011041">
    <property type="entry name" value="Quinoprot_gluc/sorb_DH_b-prop"/>
</dbReference>
<dbReference type="InterPro" id="IPR011042">
    <property type="entry name" value="6-blade_b-propeller_TolB-like"/>
</dbReference>
<proteinExistence type="predicted"/>
<dbReference type="Pfam" id="PF07995">
    <property type="entry name" value="GSDH"/>
    <property type="match status" value="1"/>
</dbReference>
<feature type="compositionally biased region" description="Low complexity" evidence="1">
    <location>
        <begin position="35"/>
        <end position="57"/>
    </location>
</feature>
<feature type="chain" id="PRO_5045576190" evidence="2">
    <location>
        <begin position="26"/>
        <end position="386"/>
    </location>
</feature>
<dbReference type="InterPro" id="IPR012938">
    <property type="entry name" value="Glc/Sorbosone_DH"/>
</dbReference>
<evidence type="ECO:0000313" key="4">
    <source>
        <dbReference type="EMBL" id="MFD2026313.1"/>
    </source>
</evidence>
<keyword evidence="5" id="KW-1185">Reference proteome</keyword>
<dbReference type="Proteomes" id="UP001597338">
    <property type="component" value="Unassembled WGS sequence"/>
</dbReference>
<reference evidence="5" key="1">
    <citation type="journal article" date="2019" name="Int. J. Syst. Evol. Microbiol.">
        <title>The Global Catalogue of Microorganisms (GCM) 10K type strain sequencing project: providing services to taxonomists for standard genome sequencing and annotation.</title>
        <authorList>
            <consortium name="The Broad Institute Genomics Platform"/>
            <consortium name="The Broad Institute Genome Sequencing Center for Infectious Disease"/>
            <person name="Wu L."/>
            <person name="Ma J."/>
        </authorList>
    </citation>
    <scope>NUCLEOTIDE SEQUENCE [LARGE SCALE GENOMIC DNA]</scope>
    <source>
        <strain evidence="5">CCM 7043</strain>
    </source>
</reference>
<dbReference type="Gene3D" id="2.120.10.30">
    <property type="entry name" value="TolB, C-terminal domain"/>
    <property type="match status" value="1"/>
</dbReference>
<organism evidence="4 5">
    <name type="scientific">Promicromonospora aerolata</name>
    <dbReference type="NCBI Taxonomy" id="195749"/>
    <lineage>
        <taxon>Bacteria</taxon>
        <taxon>Bacillati</taxon>
        <taxon>Actinomycetota</taxon>
        <taxon>Actinomycetes</taxon>
        <taxon>Micrococcales</taxon>
        <taxon>Promicromonosporaceae</taxon>
        <taxon>Promicromonospora</taxon>
    </lineage>
</organism>
<protein>
    <submittedName>
        <fullName evidence="4">PQQ-dependent sugar dehydrogenase</fullName>
    </submittedName>
</protein>